<sequence>LQILARPVEQSLPLISTFQVSKNITIKEQLASLTKAIEGLTKCAHEQNAKLLKLTNKMDNMIERRSSQAPLKLFKIQDEGESCVKQTNIKEIHISAEGLIPIDQLKDFIIETIEDKSESSSKFSPIYAKPYKQRIDNLKMHEGYQPLKLHQFDSKRNPKQHIAHFIKTCNDAGTYGDYLIKEFVRSLRENAFDWYTDLEPNFIACWERLEQEFLNRFYSTRRVISMIELTKARQGEDELVVDFINRWRNLSLNCKDRLSETFSIEMCIQGMNWGLRYIL</sequence>
<keyword evidence="3" id="KW-1185">Reference proteome</keyword>
<feature type="non-terminal residue" evidence="2">
    <location>
        <position position="1"/>
    </location>
</feature>
<proteinExistence type="predicted"/>
<dbReference type="PANTHER" id="PTHR33437">
    <property type="entry name" value="OS06G0361200 PROTEIN"/>
    <property type="match status" value="1"/>
</dbReference>
<dbReference type="Proteomes" id="UP001234989">
    <property type="component" value="Chromosome 11"/>
</dbReference>
<feature type="domain" description="Retrotransposon gag" evidence="1">
    <location>
        <begin position="183"/>
        <end position="272"/>
    </location>
</feature>
<dbReference type="EMBL" id="CP133622">
    <property type="protein sequence ID" value="WMV56017.1"/>
    <property type="molecule type" value="Genomic_DNA"/>
</dbReference>
<gene>
    <name evidence="2" type="ORF">MTR67_049402</name>
</gene>
<organism evidence="2 3">
    <name type="scientific">Solanum verrucosum</name>
    <dbReference type="NCBI Taxonomy" id="315347"/>
    <lineage>
        <taxon>Eukaryota</taxon>
        <taxon>Viridiplantae</taxon>
        <taxon>Streptophyta</taxon>
        <taxon>Embryophyta</taxon>
        <taxon>Tracheophyta</taxon>
        <taxon>Spermatophyta</taxon>
        <taxon>Magnoliopsida</taxon>
        <taxon>eudicotyledons</taxon>
        <taxon>Gunneridae</taxon>
        <taxon>Pentapetalae</taxon>
        <taxon>asterids</taxon>
        <taxon>lamiids</taxon>
        <taxon>Solanales</taxon>
        <taxon>Solanaceae</taxon>
        <taxon>Solanoideae</taxon>
        <taxon>Solaneae</taxon>
        <taxon>Solanum</taxon>
    </lineage>
</organism>
<protein>
    <recommendedName>
        <fullName evidence="1">Retrotransposon gag domain-containing protein</fullName>
    </recommendedName>
</protein>
<dbReference type="Pfam" id="PF03732">
    <property type="entry name" value="Retrotrans_gag"/>
    <property type="match status" value="1"/>
</dbReference>
<evidence type="ECO:0000313" key="2">
    <source>
        <dbReference type="EMBL" id="WMV56017.1"/>
    </source>
</evidence>
<accession>A0AAF0V0C8</accession>
<evidence type="ECO:0000313" key="3">
    <source>
        <dbReference type="Proteomes" id="UP001234989"/>
    </source>
</evidence>
<dbReference type="InterPro" id="IPR005162">
    <property type="entry name" value="Retrotrans_gag_dom"/>
</dbReference>
<dbReference type="AlphaFoldDB" id="A0AAF0V0C8"/>
<reference evidence="2" key="1">
    <citation type="submission" date="2023-08" db="EMBL/GenBank/DDBJ databases">
        <title>A de novo genome assembly of Solanum verrucosum Schlechtendal, a Mexican diploid species geographically isolated from the other diploid A-genome species in potato relatives.</title>
        <authorList>
            <person name="Hosaka K."/>
        </authorList>
    </citation>
    <scope>NUCLEOTIDE SEQUENCE</scope>
    <source>
        <tissue evidence="2">Young leaves</tissue>
    </source>
</reference>
<name>A0AAF0V0C8_SOLVR</name>
<evidence type="ECO:0000259" key="1">
    <source>
        <dbReference type="Pfam" id="PF03732"/>
    </source>
</evidence>